<keyword evidence="2 3" id="KW-0472">Membrane</keyword>
<dbReference type="GO" id="GO:0005886">
    <property type="term" value="C:plasma membrane"/>
    <property type="evidence" value="ECO:0007669"/>
    <property type="project" value="UniProtKB-SubCell"/>
</dbReference>
<dbReference type="Pfam" id="PF02632">
    <property type="entry name" value="BioY"/>
    <property type="match status" value="1"/>
</dbReference>
<dbReference type="Gene3D" id="1.10.1760.20">
    <property type="match status" value="1"/>
</dbReference>
<feature type="transmembrane region" description="Helical" evidence="3">
    <location>
        <begin position="112"/>
        <end position="135"/>
    </location>
</feature>
<dbReference type="AlphaFoldDB" id="A0A1U9K8C3"/>
<evidence type="ECO:0000256" key="2">
    <source>
        <dbReference type="PIRNR" id="PIRNR016661"/>
    </source>
</evidence>
<comment type="similarity">
    <text evidence="1 2">Belongs to the BioY family.</text>
</comment>
<keyword evidence="3" id="KW-0812">Transmembrane</keyword>
<dbReference type="GO" id="GO:0015225">
    <property type="term" value="F:biotin transmembrane transporter activity"/>
    <property type="evidence" value="ECO:0007669"/>
    <property type="project" value="UniProtKB-UniRule"/>
</dbReference>
<dbReference type="PANTHER" id="PTHR34295:SF1">
    <property type="entry name" value="BIOTIN TRANSPORTER BIOY"/>
    <property type="match status" value="1"/>
</dbReference>
<keyword evidence="6" id="KW-1185">Reference proteome</keyword>
<dbReference type="PROSITE" id="PS51257">
    <property type="entry name" value="PROKAR_LIPOPROTEIN"/>
    <property type="match status" value="1"/>
</dbReference>
<feature type="transmembrane region" description="Helical" evidence="3">
    <location>
        <begin position="80"/>
        <end position="100"/>
    </location>
</feature>
<keyword evidence="2" id="KW-1003">Cell membrane</keyword>
<dbReference type="EMBL" id="CP019699">
    <property type="protein sequence ID" value="AQS56305.1"/>
    <property type="molecule type" value="Genomic_DNA"/>
</dbReference>
<evidence type="ECO:0000256" key="3">
    <source>
        <dbReference type="SAM" id="Phobius"/>
    </source>
</evidence>
<keyword evidence="4" id="KW-0732">Signal</keyword>
<reference evidence="5 6" key="1">
    <citation type="journal article" date="2015" name="Int. J. Syst. Evol. Microbiol.">
        <title>Novibacillus thermophilus gen. nov., sp. nov., a Gram-staining-negative and moderately thermophilic member of the family Thermoactinomycetaceae.</title>
        <authorList>
            <person name="Yang G."/>
            <person name="Chen J."/>
            <person name="Zhou S."/>
        </authorList>
    </citation>
    <scope>NUCLEOTIDE SEQUENCE [LARGE SCALE GENOMIC DNA]</scope>
    <source>
        <strain evidence="5 6">SG-1</strain>
    </source>
</reference>
<sequence length="191" mass="20097">MGSRRLRMQMMAALFAGITAACAQIAFPVPFSPVPFTGQTLAVALAATILGARYGALSMLIYTLMGAVGMRVFAEFSGGLHVLVGPTGGFIFGFILGAYVTGKTIELHRNPGFLWAVFANAVGLVIIFAAGTAQLKFVADLGWREAALAGVVPFIPTGVLKVVLASAVGIVVRRRLQHMGVLHQPVRQKTA</sequence>
<evidence type="ECO:0000313" key="5">
    <source>
        <dbReference type="EMBL" id="AQS56305.1"/>
    </source>
</evidence>
<protein>
    <recommendedName>
        <fullName evidence="2">Biotin transporter</fullName>
    </recommendedName>
</protein>
<evidence type="ECO:0000313" key="6">
    <source>
        <dbReference type="Proteomes" id="UP000188603"/>
    </source>
</evidence>
<dbReference type="STRING" id="1471761.B0W44_11570"/>
<gene>
    <name evidence="5" type="ORF">B0W44_11570</name>
</gene>
<feature type="chain" id="PRO_5012030144" description="Biotin transporter" evidence="4">
    <location>
        <begin position="24"/>
        <end position="191"/>
    </location>
</feature>
<keyword evidence="2" id="KW-0813">Transport</keyword>
<evidence type="ECO:0000256" key="1">
    <source>
        <dbReference type="ARBA" id="ARBA00010692"/>
    </source>
</evidence>
<accession>A0A1U9K8C3</accession>
<organism evidence="5 6">
    <name type="scientific">Novibacillus thermophilus</name>
    <dbReference type="NCBI Taxonomy" id="1471761"/>
    <lineage>
        <taxon>Bacteria</taxon>
        <taxon>Bacillati</taxon>
        <taxon>Bacillota</taxon>
        <taxon>Bacilli</taxon>
        <taxon>Bacillales</taxon>
        <taxon>Thermoactinomycetaceae</taxon>
        <taxon>Novibacillus</taxon>
    </lineage>
</organism>
<feature type="signal peptide" evidence="4">
    <location>
        <begin position="1"/>
        <end position="23"/>
    </location>
</feature>
<dbReference type="InterPro" id="IPR003784">
    <property type="entry name" value="BioY"/>
</dbReference>
<name>A0A1U9K8C3_9BACL</name>
<dbReference type="RefSeq" id="WP_077720167.1">
    <property type="nucleotide sequence ID" value="NZ_CP019699.1"/>
</dbReference>
<feature type="transmembrane region" description="Helical" evidence="3">
    <location>
        <begin position="147"/>
        <end position="172"/>
    </location>
</feature>
<comment type="subcellular location">
    <subcellularLocation>
        <location evidence="2">Cell membrane</location>
        <topology evidence="2">Multi-pass membrane protein</topology>
    </subcellularLocation>
</comment>
<keyword evidence="3" id="KW-1133">Transmembrane helix</keyword>
<dbReference type="KEGG" id="ntr:B0W44_11570"/>
<dbReference type="PIRSF" id="PIRSF016661">
    <property type="entry name" value="BioY"/>
    <property type="match status" value="1"/>
</dbReference>
<dbReference type="PANTHER" id="PTHR34295">
    <property type="entry name" value="BIOTIN TRANSPORTER BIOY"/>
    <property type="match status" value="1"/>
</dbReference>
<dbReference type="OrthoDB" id="9803495at2"/>
<dbReference type="Proteomes" id="UP000188603">
    <property type="component" value="Chromosome"/>
</dbReference>
<evidence type="ECO:0000256" key="4">
    <source>
        <dbReference type="SAM" id="SignalP"/>
    </source>
</evidence>
<feature type="transmembrane region" description="Helical" evidence="3">
    <location>
        <begin position="44"/>
        <end position="68"/>
    </location>
</feature>
<proteinExistence type="inferred from homology"/>